<dbReference type="GO" id="GO:0016757">
    <property type="term" value="F:glycosyltransferase activity"/>
    <property type="evidence" value="ECO:0007669"/>
    <property type="project" value="UniProtKB-KW"/>
</dbReference>
<dbReference type="SUPFAM" id="SSF53756">
    <property type="entry name" value="UDP-Glycosyltransferase/glycogen phosphorylase"/>
    <property type="match status" value="1"/>
</dbReference>
<keyword evidence="4" id="KW-0328">Glycosyltransferase</keyword>
<feature type="domain" description="Glucosyltransferase 3-like N-terminal" evidence="2">
    <location>
        <begin position="5"/>
        <end position="148"/>
    </location>
</feature>
<organism evidence="4 5">
    <name type="scientific">Clostridium saccharobutylicum</name>
    <dbReference type="NCBI Taxonomy" id="169679"/>
    <lineage>
        <taxon>Bacteria</taxon>
        <taxon>Bacillati</taxon>
        <taxon>Bacillota</taxon>
        <taxon>Clostridia</taxon>
        <taxon>Eubacteriales</taxon>
        <taxon>Clostridiaceae</taxon>
        <taxon>Clostridium</taxon>
    </lineage>
</organism>
<dbReference type="InterPro" id="IPR058591">
    <property type="entry name" value="Gtf3_N"/>
</dbReference>
<evidence type="ECO:0000259" key="2">
    <source>
        <dbReference type="Pfam" id="PF26334"/>
    </source>
</evidence>
<comment type="caution">
    <text evidence="4">The sequence shown here is derived from an EMBL/GenBank/DDBJ whole genome shotgun (WGS) entry which is preliminary data.</text>
</comment>
<evidence type="ECO:0000313" key="4">
    <source>
        <dbReference type="EMBL" id="OOM16543.1"/>
    </source>
</evidence>
<dbReference type="EMBL" id="LZYZ01000001">
    <property type="protein sequence ID" value="OOM16543.1"/>
    <property type="molecule type" value="Genomic_DNA"/>
</dbReference>
<name>A0A1S8NJI9_CLOSA</name>
<dbReference type="PIRSF" id="PIRSF007023">
    <property type="entry name" value="UDP-Galf_transf"/>
    <property type="match status" value="1"/>
</dbReference>
<feature type="domain" description="Glucosyltransferase 3-like C-terminal" evidence="3">
    <location>
        <begin position="169"/>
        <end position="333"/>
    </location>
</feature>
<dbReference type="RefSeq" id="WP_077864241.1">
    <property type="nucleotide sequence ID" value="NZ_LZYZ01000001.1"/>
</dbReference>
<evidence type="ECO:0000259" key="3">
    <source>
        <dbReference type="Pfam" id="PF26337"/>
    </source>
</evidence>
<dbReference type="Pfam" id="PF26337">
    <property type="entry name" value="Gtf3_C"/>
    <property type="match status" value="1"/>
</dbReference>
<protein>
    <submittedName>
        <fullName evidence="4">Beta-1,6-galactofuranosyltransferase WbbI</fullName>
        <ecNumber evidence="4">2.4.1.-</ecNumber>
    </submittedName>
</protein>
<dbReference type="AlphaFoldDB" id="A0A1S8NJI9"/>
<evidence type="ECO:0000256" key="1">
    <source>
        <dbReference type="ARBA" id="ARBA00022679"/>
    </source>
</evidence>
<reference evidence="4 5" key="1">
    <citation type="submission" date="2016-05" db="EMBL/GenBank/DDBJ databases">
        <title>Microbial solvent formation.</title>
        <authorList>
            <person name="Poehlein A."/>
            <person name="Montoya Solano J.D."/>
            <person name="Flitsch S."/>
            <person name="Krabben P."/>
            <person name="Duerre P."/>
            <person name="Daniel R."/>
        </authorList>
    </citation>
    <scope>NUCLEOTIDE SEQUENCE [LARGE SCALE GENOMIC DNA]</scope>
    <source>
        <strain evidence="4 5">L1-8</strain>
    </source>
</reference>
<dbReference type="Pfam" id="PF26334">
    <property type="entry name" value="Gtf3_N"/>
    <property type="match status" value="1"/>
</dbReference>
<dbReference type="Gene3D" id="3.40.50.2000">
    <property type="entry name" value="Glycogen Phosphorylase B"/>
    <property type="match status" value="2"/>
</dbReference>
<proteinExistence type="predicted"/>
<keyword evidence="1 4" id="KW-0808">Transferase</keyword>
<gene>
    <name evidence="4" type="primary">wbbI</name>
    <name evidence="4" type="ORF">CLOSAC_08140</name>
</gene>
<dbReference type="Proteomes" id="UP000191154">
    <property type="component" value="Unassembled WGS sequence"/>
</dbReference>
<dbReference type="EC" id="2.4.1.-" evidence="4"/>
<evidence type="ECO:0000313" key="5">
    <source>
        <dbReference type="Proteomes" id="UP000191154"/>
    </source>
</evidence>
<sequence>MYFLKEYRENGNDAGSKARIDCEKILLDNNIKSIDFGLGGKKRYIKSFFRRIKESKKISNDVLVFQYPFNEKYFNNLNKNILELKNKNVKLIAIIHDIVALRPVKGSISLSEEIDILNSYDILISHNIYMTQLLRNKGVTTNIVELEIFDYLNDKKKNDFTIDGDFKSVYFAGNLDRKKSEFLYKDEFKNVDFNLILFGPNYNSNIKNNKIIYKGVFSPEDLSNEFKEGFGLIWDGESASTCAGYTGQYLRYNNPHKTSLYISSGLPIIIWEKAALADFVEENDIGFKIKSLNDISEILDKTTLEQYTKFKDNTKKIQEKLLNGYFLSNALNKSIMMLK</sequence>
<accession>A0A1S8NJI9</accession>
<dbReference type="InterPro" id="IPR058592">
    <property type="entry name" value="Gtf3_C"/>
</dbReference>